<gene>
    <name evidence="2" type="ORF">COV34_02400</name>
</gene>
<accession>A0A2H0QVE2</accession>
<feature type="transmembrane region" description="Helical" evidence="1">
    <location>
        <begin position="33"/>
        <end position="52"/>
    </location>
</feature>
<keyword evidence="1" id="KW-0472">Membrane</keyword>
<keyword evidence="1" id="KW-1133">Transmembrane helix</keyword>
<proteinExistence type="predicted"/>
<keyword evidence="1" id="KW-0812">Transmembrane</keyword>
<evidence type="ECO:0000256" key="1">
    <source>
        <dbReference type="SAM" id="Phobius"/>
    </source>
</evidence>
<sequence length="73" mass="8078">MIEKPSDDQYLYKSFRLGRVNKAEDYQRPANPYLSFAVLAGGLIIAGALFMMHKAVTVADNLTLSASVETIQQ</sequence>
<dbReference type="Proteomes" id="UP000231333">
    <property type="component" value="Unassembled WGS sequence"/>
</dbReference>
<comment type="caution">
    <text evidence="2">The sequence shown here is derived from an EMBL/GenBank/DDBJ whole genome shotgun (WGS) entry which is preliminary data.</text>
</comment>
<dbReference type="AlphaFoldDB" id="A0A2H0QVE2"/>
<evidence type="ECO:0000313" key="3">
    <source>
        <dbReference type="Proteomes" id="UP000231333"/>
    </source>
</evidence>
<name>A0A2H0QVE2_9BACT</name>
<reference evidence="2 3" key="1">
    <citation type="submission" date="2017-09" db="EMBL/GenBank/DDBJ databases">
        <title>Depth-based differentiation of microbial function through sediment-hosted aquifers and enrichment of novel symbionts in the deep terrestrial subsurface.</title>
        <authorList>
            <person name="Probst A.J."/>
            <person name="Ladd B."/>
            <person name="Jarett J.K."/>
            <person name="Geller-Mcgrath D.E."/>
            <person name="Sieber C.M."/>
            <person name="Emerson J.B."/>
            <person name="Anantharaman K."/>
            <person name="Thomas B.C."/>
            <person name="Malmstrom R."/>
            <person name="Stieglmeier M."/>
            <person name="Klingl A."/>
            <person name="Woyke T."/>
            <person name="Ryan C.M."/>
            <person name="Banfield J.F."/>
        </authorList>
    </citation>
    <scope>NUCLEOTIDE SEQUENCE [LARGE SCALE GENOMIC DNA]</scope>
    <source>
        <strain evidence="2">CG10_big_fil_rev_8_21_14_0_10_42_12</strain>
    </source>
</reference>
<evidence type="ECO:0000313" key="2">
    <source>
        <dbReference type="EMBL" id="PIR37916.1"/>
    </source>
</evidence>
<protein>
    <submittedName>
        <fullName evidence="2">Uncharacterized protein</fullName>
    </submittedName>
</protein>
<dbReference type="EMBL" id="PCXL01000013">
    <property type="protein sequence ID" value="PIR37916.1"/>
    <property type="molecule type" value="Genomic_DNA"/>
</dbReference>
<organism evidence="2 3">
    <name type="scientific">Candidatus Zambryskibacteria bacterium CG10_big_fil_rev_8_21_14_0_10_42_12</name>
    <dbReference type="NCBI Taxonomy" id="1975115"/>
    <lineage>
        <taxon>Bacteria</taxon>
        <taxon>Candidatus Zambryskiibacteriota</taxon>
    </lineage>
</organism>